<dbReference type="EMBL" id="JACXAI010000035">
    <property type="protein sequence ID" value="MBD1382679.1"/>
    <property type="molecule type" value="Genomic_DNA"/>
</dbReference>
<evidence type="ECO:0000256" key="2">
    <source>
        <dbReference type="ARBA" id="ARBA00022679"/>
    </source>
</evidence>
<dbReference type="Gene3D" id="3.40.50.11010">
    <property type="match status" value="1"/>
</dbReference>
<dbReference type="GO" id="GO:0016757">
    <property type="term" value="F:glycosyltransferase activity"/>
    <property type="evidence" value="ECO:0007669"/>
    <property type="project" value="UniProtKB-KW"/>
</dbReference>
<sequence length="378" mass="43666">MHKKLNIVFASHTYIGSTFVVGSHHLAKVFSKQGHKVCHISTPLTPFHIIRLKKHDVSNRFKLLLKKDLSFHGVFNLVPFTLFPWSISKLFKLNPMQSWESSIIKYQVKKYFNNEKIDLLLIDQPVLNGIEYIINPKKMVYRPTDIYSAMLNDKSILEIEKKIINGSDAVIATSKPVIDHLERYVHEKPCFIIENGVEYDHFLFKGNKNKRNKVPNLIYVGALDKRIDINFIKYIANKLQNVHISILGPYSEEVLKTFKQCSNITLHGGVSYHNVPQFLHKADLALLPLSNHKANLGRSPMKLYEYLSAGLPVVSKLTPELKRRNIPYVSLYDNYEEGLMLILKLIDESYVINKEDIAKTAIEYSWDKRAEKLLSYII</sequence>
<dbReference type="Pfam" id="PF13692">
    <property type="entry name" value="Glyco_trans_1_4"/>
    <property type="match status" value="1"/>
</dbReference>
<organism evidence="3 4">
    <name type="scientific">Metabacillus arenae</name>
    <dbReference type="NCBI Taxonomy" id="2771434"/>
    <lineage>
        <taxon>Bacteria</taxon>
        <taxon>Bacillati</taxon>
        <taxon>Bacillota</taxon>
        <taxon>Bacilli</taxon>
        <taxon>Bacillales</taxon>
        <taxon>Bacillaceae</taxon>
        <taxon>Metabacillus</taxon>
    </lineage>
</organism>
<evidence type="ECO:0000313" key="4">
    <source>
        <dbReference type="Proteomes" id="UP000626844"/>
    </source>
</evidence>
<keyword evidence="4" id="KW-1185">Reference proteome</keyword>
<evidence type="ECO:0000313" key="3">
    <source>
        <dbReference type="EMBL" id="MBD1382679.1"/>
    </source>
</evidence>
<gene>
    <name evidence="3" type="ORF">IC621_20960</name>
</gene>
<reference evidence="3" key="1">
    <citation type="submission" date="2020-09" db="EMBL/GenBank/DDBJ databases">
        <title>A novel bacterium of genus Bacillus, isolated from South China Sea.</title>
        <authorList>
            <person name="Huang H."/>
            <person name="Mo K."/>
            <person name="Hu Y."/>
        </authorList>
    </citation>
    <scope>NUCLEOTIDE SEQUENCE</scope>
    <source>
        <strain evidence="3">IB182487</strain>
    </source>
</reference>
<name>A0A926NFS8_9BACI</name>
<dbReference type="RefSeq" id="WP_191161114.1">
    <property type="nucleotide sequence ID" value="NZ_JACXAI010000035.1"/>
</dbReference>
<dbReference type="PANTHER" id="PTHR12526">
    <property type="entry name" value="GLYCOSYLTRANSFERASE"/>
    <property type="match status" value="1"/>
</dbReference>
<dbReference type="Proteomes" id="UP000626844">
    <property type="component" value="Unassembled WGS sequence"/>
</dbReference>
<dbReference type="SUPFAM" id="SSF53756">
    <property type="entry name" value="UDP-Glycosyltransferase/glycogen phosphorylase"/>
    <property type="match status" value="1"/>
</dbReference>
<proteinExistence type="predicted"/>
<dbReference type="PANTHER" id="PTHR12526:SF629">
    <property type="entry name" value="TEICHURONIC ACID BIOSYNTHESIS GLYCOSYLTRANSFERASE TUAH-RELATED"/>
    <property type="match status" value="1"/>
</dbReference>
<accession>A0A926NFS8</accession>
<comment type="caution">
    <text evidence="3">The sequence shown here is derived from an EMBL/GenBank/DDBJ whole genome shotgun (WGS) entry which is preliminary data.</text>
</comment>
<dbReference type="Gene3D" id="3.40.50.2000">
    <property type="entry name" value="Glycogen Phosphorylase B"/>
    <property type="match status" value="1"/>
</dbReference>
<keyword evidence="2" id="KW-0808">Transferase</keyword>
<evidence type="ECO:0000256" key="1">
    <source>
        <dbReference type="ARBA" id="ARBA00022676"/>
    </source>
</evidence>
<keyword evidence="1" id="KW-0328">Glycosyltransferase</keyword>
<dbReference type="AlphaFoldDB" id="A0A926NFS8"/>
<protein>
    <submittedName>
        <fullName evidence="3">Glycosyltransferase</fullName>
    </submittedName>
</protein>